<dbReference type="Pfam" id="PF25312">
    <property type="entry name" value="Allergen_Asp_f_4"/>
    <property type="match status" value="1"/>
</dbReference>
<feature type="chain" id="PRO_5040787305" description="Allergen Asp f 4" evidence="2">
    <location>
        <begin position="20"/>
        <end position="362"/>
    </location>
</feature>
<evidence type="ECO:0008006" key="5">
    <source>
        <dbReference type="Google" id="ProtNLM"/>
    </source>
</evidence>
<feature type="compositionally biased region" description="Low complexity" evidence="1">
    <location>
        <begin position="109"/>
        <end position="125"/>
    </location>
</feature>
<evidence type="ECO:0000313" key="3">
    <source>
        <dbReference type="EMBL" id="KAJ5088410.1"/>
    </source>
</evidence>
<feature type="region of interest" description="Disordered" evidence="1">
    <location>
        <begin position="45"/>
        <end position="125"/>
    </location>
</feature>
<dbReference type="PANTHER" id="PTHR42039:SF1">
    <property type="entry name" value="PUTATIVE (AFU_ORTHOLOGUE AFUA_3G02940)-RELATED"/>
    <property type="match status" value="1"/>
</dbReference>
<dbReference type="GO" id="GO:0005576">
    <property type="term" value="C:extracellular region"/>
    <property type="evidence" value="ECO:0007669"/>
    <property type="project" value="InterPro"/>
</dbReference>
<comment type="caution">
    <text evidence="3">The sequence shown here is derived from an EMBL/GenBank/DDBJ whole genome shotgun (WGS) entry which is preliminary data.</text>
</comment>
<keyword evidence="2" id="KW-0732">Signal</keyword>
<evidence type="ECO:0000313" key="4">
    <source>
        <dbReference type="Proteomes" id="UP001149165"/>
    </source>
</evidence>
<dbReference type="InterPro" id="IPR038903">
    <property type="entry name" value="Allergen_Asp_f_4"/>
</dbReference>
<feature type="compositionally biased region" description="Polar residues" evidence="1">
    <location>
        <begin position="147"/>
        <end position="175"/>
    </location>
</feature>
<proteinExistence type="predicted"/>
<name>A0A9W9K0M8_9EURO</name>
<keyword evidence="4" id="KW-1185">Reference proteome</keyword>
<sequence length="362" mass="37148">MRLNNSLMLLAALSTGVLARLEGHARRQVLSTTTVTELVTITACPQSSCSSTSTPAWTTSVAPVTTTPTPEYTPTPEPTSTSTSTPTPTPTPEEPTTTSTPTPTPTPEPETTTISTSFSTSTSTSVSISTSTSTIAATTASSAASADWTSVPSDGTYSTSGFGASTKSSGSSDTYKGNVGSPYGSNIITVDASVASEYKYVVQFTGSSTDEWEVVIWNKYSSDGTMDGWFERACHTFKIAAGETIYYAFDADSQGGWAAGKGSVPVNDLGEYASTWGEFDLGSSVNSGWSGFDVSAIVAQDSDMTVQGMKICDALGDTCSSITSGAGTVSNAYTSAEAAEGGIGGNLSAGAVRLAVTLDYSE</sequence>
<dbReference type="AlphaFoldDB" id="A0A9W9K0M8"/>
<dbReference type="Proteomes" id="UP001149165">
    <property type="component" value="Unassembled WGS sequence"/>
</dbReference>
<feature type="compositionally biased region" description="Low complexity" evidence="1">
    <location>
        <begin position="45"/>
        <end position="70"/>
    </location>
</feature>
<protein>
    <recommendedName>
        <fullName evidence="5">Allergen Asp f 4</fullName>
    </recommendedName>
</protein>
<dbReference type="OrthoDB" id="118256at2759"/>
<accession>A0A9W9K0M8</accession>
<gene>
    <name evidence="3" type="ORF">N7456_012026</name>
</gene>
<evidence type="ECO:0000256" key="1">
    <source>
        <dbReference type="SAM" id="MobiDB-lite"/>
    </source>
</evidence>
<dbReference type="GO" id="GO:0019863">
    <property type="term" value="F:IgE binding"/>
    <property type="evidence" value="ECO:0007669"/>
    <property type="project" value="InterPro"/>
</dbReference>
<dbReference type="PANTHER" id="PTHR42039">
    <property type="entry name" value="PUTATIVE (AFU_ORTHOLOGUE AFUA_3G02940)-RELATED"/>
    <property type="match status" value="1"/>
</dbReference>
<reference evidence="3" key="1">
    <citation type="submission" date="2022-11" db="EMBL/GenBank/DDBJ databases">
        <authorList>
            <person name="Petersen C."/>
        </authorList>
    </citation>
    <scope>NUCLEOTIDE SEQUENCE</scope>
    <source>
        <strain evidence="3">IBT 30069</strain>
    </source>
</reference>
<dbReference type="EMBL" id="JAPQKH010000007">
    <property type="protein sequence ID" value="KAJ5088410.1"/>
    <property type="molecule type" value="Genomic_DNA"/>
</dbReference>
<reference evidence="3" key="2">
    <citation type="journal article" date="2023" name="IMA Fungus">
        <title>Comparative genomic study of the Penicillium genus elucidates a diverse pangenome and 15 lateral gene transfer events.</title>
        <authorList>
            <person name="Petersen C."/>
            <person name="Sorensen T."/>
            <person name="Nielsen M.R."/>
            <person name="Sondergaard T.E."/>
            <person name="Sorensen J.L."/>
            <person name="Fitzpatrick D.A."/>
            <person name="Frisvad J.C."/>
            <person name="Nielsen K.L."/>
        </authorList>
    </citation>
    <scope>NUCLEOTIDE SEQUENCE</scope>
    <source>
        <strain evidence="3">IBT 30069</strain>
    </source>
</reference>
<feature type="signal peptide" evidence="2">
    <location>
        <begin position="1"/>
        <end position="19"/>
    </location>
</feature>
<evidence type="ECO:0000256" key="2">
    <source>
        <dbReference type="SAM" id="SignalP"/>
    </source>
</evidence>
<organism evidence="3 4">
    <name type="scientific">Penicillium angulare</name>
    <dbReference type="NCBI Taxonomy" id="116970"/>
    <lineage>
        <taxon>Eukaryota</taxon>
        <taxon>Fungi</taxon>
        <taxon>Dikarya</taxon>
        <taxon>Ascomycota</taxon>
        <taxon>Pezizomycotina</taxon>
        <taxon>Eurotiomycetes</taxon>
        <taxon>Eurotiomycetidae</taxon>
        <taxon>Eurotiales</taxon>
        <taxon>Aspergillaceae</taxon>
        <taxon>Penicillium</taxon>
    </lineage>
</organism>
<feature type="region of interest" description="Disordered" evidence="1">
    <location>
        <begin position="141"/>
        <end position="178"/>
    </location>
</feature>